<evidence type="ECO:0000313" key="1">
    <source>
        <dbReference type="EMBL" id="KAF2475344.1"/>
    </source>
</evidence>
<proteinExistence type="predicted"/>
<reference evidence="1" key="1">
    <citation type="journal article" date="2020" name="Stud. Mycol.">
        <title>101 Dothideomycetes genomes: a test case for predicting lifestyles and emergence of pathogens.</title>
        <authorList>
            <person name="Haridas S."/>
            <person name="Albert R."/>
            <person name="Binder M."/>
            <person name="Bloem J."/>
            <person name="Labutti K."/>
            <person name="Salamov A."/>
            <person name="Andreopoulos B."/>
            <person name="Baker S."/>
            <person name="Barry K."/>
            <person name="Bills G."/>
            <person name="Bluhm B."/>
            <person name="Cannon C."/>
            <person name="Castanera R."/>
            <person name="Culley D."/>
            <person name="Daum C."/>
            <person name="Ezra D."/>
            <person name="Gonzalez J."/>
            <person name="Henrissat B."/>
            <person name="Kuo A."/>
            <person name="Liang C."/>
            <person name="Lipzen A."/>
            <person name="Lutzoni F."/>
            <person name="Magnuson J."/>
            <person name="Mondo S."/>
            <person name="Nolan M."/>
            <person name="Ohm R."/>
            <person name="Pangilinan J."/>
            <person name="Park H.-J."/>
            <person name="Ramirez L."/>
            <person name="Alfaro M."/>
            <person name="Sun H."/>
            <person name="Tritt A."/>
            <person name="Yoshinaga Y."/>
            <person name="Zwiers L.-H."/>
            <person name="Turgeon B."/>
            <person name="Goodwin S."/>
            <person name="Spatafora J."/>
            <person name="Crous P."/>
            <person name="Grigoriev I."/>
        </authorList>
    </citation>
    <scope>NUCLEOTIDE SEQUENCE</scope>
    <source>
        <strain evidence="1">ATCC 200398</strain>
    </source>
</reference>
<sequence>MPKCSPCEIASTITTPTQVIRLSISSVSRNGDARSPILSVGLPSPPSNITILSSLTGHECIYEFLTDYSGLRSRPGFVKDCIDSLAEGVPGIPRQFLHLTTSRHNGSPDTGKEKVCGIRYQRVRRTVAMDPFLPGQRHEDKSVLPRQVLQCRTDFWEVSSAVLRHKASISGVTSSLEMAGSSTEDTILPSYSEAGPPATPPAPQLFTNISGAGSKTGRWSPKQLPAMVISDRTFTPQCSISCFRIVQLTLFPQFVGWNLHREFLGYSLAADTSLSRAAVADDQKSDDVLAVDICGFRVSVNVVEVLRISVSATSIIDRKATPEVCATSSKSNSGSIWTVPKWKHKYVAAAMPVPCLQCLLLPRALEAKHGYISRSWAAMPYSDSSAVLWMAPHLVAAHPDARESFHSGESAQKLPLNLAVGVDIWKRPKRPRGEYELTPSPEALKPNTRSTCPEYIAESIFKEFPQHETNFSPTWTQVGPSDAIPFNHLLVRVWDYDNFDPCTYIDSHVPFRSPTHPETRY</sequence>
<accession>A0ACB6R7W2</accession>
<organism evidence="1 2">
    <name type="scientific">Lindgomyces ingoldianus</name>
    <dbReference type="NCBI Taxonomy" id="673940"/>
    <lineage>
        <taxon>Eukaryota</taxon>
        <taxon>Fungi</taxon>
        <taxon>Dikarya</taxon>
        <taxon>Ascomycota</taxon>
        <taxon>Pezizomycotina</taxon>
        <taxon>Dothideomycetes</taxon>
        <taxon>Pleosporomycetidae</taxon>
        <taxon>Pleosporales</taxon>
        <taxon>Lindgomycetaceae</taxon>
        <taxon>Lindgomyces</taxon>
    </lineage>
</organism>
<name>A0ACB6R7W2_9PLEO</name>
<keyword evidence="2" id="KW-1185">Reference proteome</keyword>
<protein>
    <submittedName>
        <fullName evidence="1">Uncharacterized protein</fullName>
    </submittedName>
</protein>
<evidence type="ECO:0000313" key="2">
    <source>
        <dbReference type="Proteomes" id="UP000799755"/>
    </source>
</evidence>
<comment type="caution">
    <text evidence="1">The sequence shown here is derived from an EMBL/GenBank/DDBJ whole genome shotgun (WGS) entry which is preliminary data.</text>
</comment>
<dbReference type="Proteomes" id="UP000799755">
    <property type="component" value="Unassembled WGS sequence"/>
</dbReference>
<gene>
    <name evidence="1" type="ORF">BDR25DRAFT_350730</name>
</gene>
<dbReference type="EMBL" id="MU003496">
    <property type="protein sequence ID" value="KAF2475344.1"/>
    <property type="molecule type" value="Genomic_DNA"/>
</dbReference>